<keyword evidence="6 8" id="KW-0175">Coiled coil</keyword>
<feature type="coiled-coil region" evidence="8">
    <location>
        <begin position="44"/>
        <end position="142"/>
    </location>
</feature>
<reference evidence="10" key="1">
    <citation type="journal article" date="2021" name="G3 (Bethesda)">
        <title>Genome and transcriptome analysis of the beet armyworm Spodoptera exigua reveals targets for pest control. .</title>
        <authorList>
            <person name="Simon S."/>
            <person name="Breeschoten T."/>
            <person name="Jansen H.J."/>
            <person name="Dirks R.P."/>
            <person name="Schranz M.E."/>
            <person name="Ros V.I.D."/>
        </authorList>
    </citation>
    <scope>NUCLEOTIDE SEQUENCE</scope>
    <source>
        <strain evidence="10">TB_SE_WUR_2020</strain>
    </source>
</reference>
<keyword evidence="5" id="KW-0967">Endosome</keyword>
<evidence type="ECO:0000256" key="5">
    <source>
        <dbReference type="ARBA" id="ARBA00022753"/>
    </source>
</evidence>
<dbReference type="Gene3D" id="1.20.5.2440">
    <property type="match status" value="1"/>
</dbReference>
<dbReference type="GO" id="GO:0030139">
    <property type="term" value="C:endocytic vesicle"/>
    <property type="evidence" value="ECO:0007669"/>
    <property type="project" value="TreeGrafter"/>
</dbReference>
<evidence type="ECO:0000256" key="2">
    <source>
        <dbReference type="ARBA" id="ARBA00004626"/>
    </source>
</evidence>
<dbReference type="GO" id="GO:0032456">
    <property type="term" value="P:endocytic recycling"/>
    <property type="evidence" value="ECO:0007669"/>
    <property type="project" value="TreeGrafter"/>
</dbReference>
<sequence>MVQLLQQQVTSLADTQSTADERYARAKADNAVLQARVGRLRGVAETLRANAEAAARAHREAQEQVAELSAALSSAREAERRERDAAATANTLLATARQELQRLRDAPPPPPDPRLDELRKELTLLRTQNKSLSEAQEELQAQILTRGVEEGRSLLDGVSGPLVGTNSLAHELSQMSDDELQKALKEQQDVNVQLRNYIDGILLSIVENYPQLLEVKYQKAPGDMRS</sequence>
<dbReference type="GO" id="GO:0030496">
    <property type="term" value="C:midbody"/>
    <property type="evidence" value="ECO:0007669"/>
    <property type="project" value="UniProtKB-SubCell"/>
</dbReference>
<dbReference type="FunFam" id="1.20.5.2440:FF:000003">
    <property type="entry name" value="Nuclear fallout, isoform D"/>
    <property type="match status" value="1"/>
</dbReference>
<dbReference type="GO" id="GO:0032465">
    <property type="term" value="P:regulation of cytokinesis"/>
    <property type="evidence" value="ECO:0007669"/>
    <property type="project" value="TreeGrafter"/>
</dbReference>
<comment type="caution">
    <text evidence="10">The sequence shown here is derived from an EMBL/GenBank/DDBJ whole genome shotgun (WGS) entry which is preliminary data.</text>
</comment>
<dbReference type="PANTHER" id="PTHR15726:SF7">
    <property type="entry name" value="NUCLEAR FALLOUT, ISOFORM J"/>
    <property type="match status" value="1"/>
</dbReference>
<dbReference type="AlphaFoldDB" id="A0A922MS13"/>
<dbReference type="InterPro" id="IPR019018">
    <property type="entry name" value="Rab-bd_FIP-RBD"/>
</dbReference>
<organism evidence="10 11">
    <name type="scientific">Spodoptera exigua</name>
    <name type="common">Beet armyworm</name>
    <name type="synonym">Noctua fulgens</name>
    <dbReference type="NCBI Taxonomy" id="7107"/>
    <lineage>
        <taxon>Eukaryota</taxon>
        <taxon>Metazoa</taxon>
        <taxon>Ecdysozoa</taxon>
        <taxon>Arthropoda</taxon>
        <taxon>Hexapoda</taxon>
        <taxon>Insecta</taxon>
        <taxon>Pterygota</taxon>
        <taxon>Neoptera</taxon>
        <taxon>Endopterygota</taxon>
        <taxon>Lepidoptera</taxon>
        <taxon>Glossata</taxon>
        <taxon>Ditrysia</taxon>
        <taxon>Noctuoidea</taxon>
        <taxon>Noctuidae</taxon>
        <taxon>Amphipyrinae</taxon>
        <taxon>Spodoptera</taxon>
    </lineage>
</organism>
<dbReference type="EMBL" id="JACEFF010000217">
    <property type="protein sequence ID" value="KAH9641683.1"/>
    <property type="molecule type" value="Genomic_DNA"/>
</dbReference>
<dbReference type="GO" id="GO:0032154">
    <property type="term" value="C:cleavage furrow"/>
    <property type="evidence" value="ECO:0007669"/>
    <property type="project" value="UniProtKB-SubCell"/>
</dbReference>
<feature type="domain" description="FIP-RBD" evidence="9">
    <location>
        <begin position="154"/>
        <end position="216"/>
    </location>
</feature>
<dbReference type="PROSITE" id="PS51511">
    <property type="entry name" value="FIP_RBD"/>
    <property type="match status" value="1"/>
</dbReference>
<comment type="subcellular location">
    <subcellularLocation>
        <location evidence="2">Cleavage furrow</location>
    </subcellularLocation>
    <subcellularLocation>
        <location evidence="1">Midbody</location>
    </subcellularLocation>
    <subcellularLocation>
        <location evidence="3">Recycling endosome membrane</location>
        <topology evidence="3">Peripheral membrane protein</topology>
    </subcellularLocation>
</comment>
<dbReference type="GO" id="GO:0055038">
    <property type="term" value="C:recycling endosome membrane"/>
    <property type="evidence" value="ECO:0007669"/>
    <property type="project" value="UniProtKB-SubCell"/>
</dbReference>
<dbReference type="SUPFAM" id="SSF144270">
    <property type="entry name" value="Eferin C-derminal domain-like"/>
    <property type="match status" value="1"/>
</dbReference>
<protein>
    <recommendedName>
        <fullName evidence="9">FIP-RBD domain-containing protein</fullName>
    </recommendedName>
</protein>
<accession>A0A922MS13</accession>
<gene>
    <name evidence="10" type="ORF">HF086_005129</name>
</gene>
<proteinExistence type="predicted"/>
<evidence type="ECO:0000256" key="8">
    <source>
        <dbReference type="SAM" id="Coils"/>
    </source>
</evidence>
<evidence type="ECO:0000313" key="10">
    <source>
        <dbReference type="EMBL" id="KAH9641683.1"/>
    </source>
</evidence>
<dbReference type="PANTHER" id="PTHR15726">
    <property type="entry name" value="RAB11-FAMILY INTERACTING PROTEIN"/>
    <property type="match status" value="1"/>
</dbReference>
<dbReference type="Pfam" id="PF09457">
    <property type="entry name" value="RBD-FIP"/>
    <property type="match status" value="1"/>
</dbReference>
<evidence type="ECO:0000313" key="11">
    <source>
        <dbReference type="Proteomes" id="UP000814243"/>
    </source>
</evidence>
<evidence type="ECO:0000259" key="9">
    <source>
        <dbReference type="PROSITE" id="PS51511"/>
    </source>
</evidence>
<evidence type="ECO:0000256" key="3">
    <source>
        <dbReference type="ARBA" id="ARBA00004654"/>
    </source>
</evidence>
<name>A0A922MS13_SPOEX</name>
<dbReference type="InterPro" id="IPR037245">
    <property type="entry name" value="FIP-RBD_C_sf"/>
</dbReference>
<evidence type="ECO:0000256" key="1">
    <source>
        <dbReference type="ARBA" id="ARBA00004214"/>
    </source>
</evidence>
<evidence type="ECO:0000256" key="6">
    <source>
        <dbReference type="ARBA" id="ARBA00023054"/>
    </source>
</evidence>
<keyword evidence="4" id="KW-0813">Transport</keyword>
<dbReference type="Proteomes" id="UP000814243">
    <property type="component" value="Unassembled WGS sequence"/>
</dbReference>
<keyword evidence="7" id="KW-0472">Membrane</keyword>
<dbReference type="InterPro" id="IPR051977">
    <property type="entry name" value="Rab11-interacting_regulator"/>
</dbReference>
<evidence type="ECO:0000256" key="4">
    <source>
        <dbReference type="ARBA" id="ARBA00022448"/>
    </source>
</evidence>
<evidence type="ECO:0000256" key="7">
    <source>
        <dbReference type="ARBA" id="ARBA00023136"/>
    </source>
</evidence>